<keyword evidence="9" id="KW-1185">Reference proteome</keyword>
<evidence type="ECO:0000256" key="1">
    <source>
        <dbReference type="ARBA" id="ARBA00022475"/>
    </source>
</evidence>
<evidence type="ECO:0000256" key="4">
    <source>
        <dbReference type="ARBA" id="ARBA00023136"/>
    </source>
</evidence>
<name>A0A843YDG4_9RHOB</name>
<dbReference type="EMBL" id="WIBF01000001">
    <property type="protein sequence ID" value="MQQ06917.1"/>
    <property type="molecule type" value="Genomic_DNA"/>
</dbReference>
<dbReference type="GO" id="GO:0008932">
    <property type="term" value="F:lytic endotransglycosylase activity"/>
    <property type="evidence" value="ECO:0007669"/>
    <property type="project" value="UniProtKB-UniRule"/>
</dbReference>
<keyword evidence="6 7" id="KW-0961">Cell wall biogenesis/degradation</keyword>
<dbReference type="RefSeq" id="WP_153213845.1">
    <property type="nucleotide sequence ID" value="NZ_WIBF01000001.1"/>
</dbReference>
<comment type="caution">
    <text evidence="8">The sequence shown here is derived from an EMBL/GenBank/DDBJ whole genome shotgun (WGS) entry which is preliminary data.</text>
</comment>
<dbReference type="Proteomes" id="UP000444174">
    <property type="component" value="Unassembled WGS sequence"/>
</dbReference>
<comment type="function">
    <text evidence="7">Functions as a peptidoglycan terminase that cleaves nascent peptidoglycan strands endolytically to terminate their elongation.</text>
</comment>
<accession>A0A843YDG4</accession>
<organism evidence="8 9">
    <name type="scientific">Tritonibacter litoralis</name>
    <dbReference type="NCBI Taxonomy" id="2662264"/>
    <lineage>
        <taxon>Bacteria</taxon>
        <taxon>Pseudomonadati</taxon>
        <taxon>Pseudomonadota</taxon>
        <taxon>Alphaproteobacteria</taxon>
        <taxon>Rhodobacterales</taxon>
        <taxon>Paracoccaceae</taxon>
        <taxon>Tritonibacter</taxon>
    </lineage>
</organism>
<keyword evidence="1 7" id="KW-1003">Cell membrane</keyword>
<sequence>MWRSLASNMLTVLAVALFLLGGVILWGQSQYTSDGPLEAAICLRVERGSNITRVSEKLEEEGAVSSAPIFRIGAKYADKTSQLKAGSYLVQPGTSMEGITDQITRGGASTCGTEVVYRVGVTRVLAEVRELDPATNRFVERAEFQPGVDETPVDYTRVRGEGDTRYRIALAEGVTSWQVVEALNALDVLDGAAGDLPAEGTLAPDSYEVRPGTPRAEVLADMVTRQQERVAAAWATRAPDAAVTTPEEMLILASIIEKETGVASERRQVASVFTNRLNRGMRLQTDPTVIYGVTEGKGVLGRGLRQSELRRATPWNTYVIEGLPPTPIANPGLASLEAAVNPDTTDFIFFVADGTGGHAFAETLAEHNANVAKWREIEAQRQNN</sequence>
<proteinExistence type="inferred from homology"/>
<dbReference type="NCBIfam" id="TIGR00247">
    <property type="entry name" value="endolytic transglycosylase MltG"/>
    <property type="match status" value="1"/>
</dbReference>
<evidence type="ECO:0000256" key="6">
    <source>
        <dbReference type="ARBA" id="ARBA00023316"/>
    </source>
</evidence>
<dbReference type="AlphaFoldDB" id="A0A843YDG4"/>
<evidence type="ECO:0000313" key="8">
    <source>
        <dbReference type="EMBL" id="MQQ06917.1"/>
    </source>
</evidence>
<dbReference type="Pfam" id="PF02618">
    <property type="entry name" value="YceG"/>
    <property type="match status" value="1"/>
</dbReference>
<keyword evidence="7" id="KW-0997">Cell inner membrane</keyword>
<evidence type="ECO:0000313" key="9">
    <source>
        <dbReference type="Proteomes" id="UP000444174"/>
    </source>
</evidence>
<keyword evidence="4 7" id="KW-0472">Membrane</keyword>
<dbReference type="GO" id="GO:0071555">
    <property type="term" value="P:cell wall organization"/>
    <property type="evidence" value="ECO:0007669"/>
    <property type="project" value="UniProtKB-KW"/>
</dbReference>
<reference evidence="8 9" key="1">
    <citation type="submission" date="2019-10" db="EMBL/GenBank/DDBJ databases">
        <title>Epibacterium sp. nov., isolated from seawater.</title>
        <authorList>
            <person name="Zhang X."/>
            <person name="Li N."/>
        </authorList>
    </citation>
    <scope>NUCLEOTIDE SEQUENCE [LARGE SCALE GENOMIC DNA]</scope>
    <source>
        <strain evidence="8 9">SM1979</strain>
    </source>
</reference>
<comment type="catalytic activity">
    <reaction evidence="7">
        <text>a peptidoglycan chain = a peptidoglycan chain with N-acetyl-1,6-anhydromuramyl-[peptide] at the reducing end + a peptidoglycan chain with N-acetylglucosamine at the non-reducing end.</text>
        <dbReference type="EC" id="4.2.2.29"/>
    </reaction>
</comment>
<dbReference type="GO" id="GO:0005886">
    <property type="term" value="C:plasma membrane"/>
    <property type="evidence" value="ECO:0007669"/>
    <property type="project" value="UniProtKB-UniRule"/>
</dbReference>
<dbReference type="GO" id="GO:0009252">
    <property type="term" value="P:peptidoglycan biosynthetic process"/>
    <property type="evidence" value="ECO:0007669"/>
    <property type="project" value="UniProtKB-UniRule"/>
</dbReference>
<dbReference type="PANTHER" id="PTHR30518:SF2">
    <property type="entry name" value="ENDOLYTIC MUREIN TRANSGLYCOSYLASE"/>
    <property type="match status" value="1"/>
</dbReference>
<evidence type="ECO:0000256" key="2">
    <source>
        <dbReference type="ARBA" id="ARBA00022692"/>
    </source>
</evidence>
<dbReference type="InterPro" id="IPR003770">
    <property type="entry name" value="MLTG-like"/>
</dbReference>
<dbReference type="PANTHER" id="PTHR30518">
    <property type="entry name" value="ENDOLYTIC MUREIN TRANSGLYCOSYLASE"/>
    <property type="match status" value="1"/>
</dbReference>
<evidence type="ECO:0000256" key="5">
    <source>
        <dbReference type="ARBA" id="ARBA00023239"/>
    </source>
</evidence>
<feature type="site" description="Important for catalytic activity" evidence="7">
    <location>
        <position position="259"/>
    </location>
</feature>
<protein>
    <recommendedName>
        <fullName evidence="7">Endolytic murein transglycosylase</fullName>
        <ecNumber evidence="7">4.2.2.29</ecNumber>
    </recommendedName>
    <alternativeName>
        <fullName evidence="7">Peptidoglycan lytic transglycosylase</fullName>
    </alternativeName>
    <alternativeName>
        <fullName evidence="7">Peptidoglycan polymerization terminase</fullName>
    </alternativeName>
</protein>
<keyword evidence="2 7" id="KW-0812">Transmembrane</keyword>
<keyword evidence="3 7" id="KW-1133">Transmembrane helix</keyword>
<gene>
    <name evidence="7 8" type="primary">mltG</name>
    <name evidence="8" type="ORF">GFB49_00465</name>
</gene>
<dbReference type="CDD" id="cd08010">
    <property type="entry name" value="MltG_like"/>
    <property type="match status" value="1"/>
</dbReference>
<keyword evidence="5 7" id="KW-0456">Lyase</keyword>
<comment type="similarity">
    <text evidence="7">Belongs to the transglycosylase MltG family.</text>
</comment>
<dbReference type="EC" id="4.2.2.29" evidence="7"/>
<dbReference type="Gene3D" id="3.30.160.60">
    <property type="entry name" value="Classic Zinc Finger"/>
    <property type="match status" value="1"/>
</dbReference>
<dbReference type="HAMAP" id="MF_02065">
    <property type="entry name" value="MltG"/>
    <property type="match status" value="1"/>
</dbReference>
<evidence type="ECO:0000256" key="3">
    <source>
        <dbReference type="ARBA" id="ARBA00022989"/>
    </source>
</evidence>
<dbReference type="Gene3D" id="3.30.1490.480">
    <property type="entry name" value="Endolytic murein transglycosylase"/>
    <property type="match status" value="1"/>
</dbReference>
<evidence type="ECO:0000256" key="7">
    <source>
        <dbReference type="HAMAP-Rule" id="MF_02065"/>
    </source>
</evidence>